<reference evidence="1" key="2">
    <citation type="journal article" date="2015" name="Data Brief">
        <title>Shoot transcriptome of the giant reed, Arundo donax.</title>
        <authorList>
            <person name="Barrero R.A."/>
            <person name="Guerrero F.D."/>
            <person name="Moolhuijzen P."/>
            <person name="Goolsby J.A."/>
            <person name="Tidwell J."/>
            <person name="Bellgard S.E."/>
            <person name="Bellgard M.I."/>
        </authorList>
    </citation>
    <scope>NUCLEOTIDE SEQUENCE</scope>
    <source>
        <tissue evidence="1">Shoot tissue taken approximately 20 cm above the soil surface</tissue>
    </source>
</reference>
<protein>
    <submittedName>
        <fullName evidence="1">Uncharacterized protein</fullName>
    </submittedName>
</protein>
<name>A0A0A9CPH2_ARUDO</name>
<evidence type="ECO:0000313" key="1">
    <source>
        <dbReference type="EMBL" id="JAD73402.1"/>
    </source>
</evidence>
<organism evidence="1">
    <name type="scientific">Arundo donax</name>
    <name type="common">Giant reed</name>
    <name type="synonym">Donax arundinaceus</name>
    <dbReference type="NCBI Taxonomy" id="35708"/>
    <lineage>
        <taxon>Eukaryota</taxon>
        <taxon>Viridiplantae</taxon>
        <taxon>Streptophyta</taxon>
        <taxon>Embryophyta</taxon>
        <taxon>Tracheophyta</taxon>
        <taxon>Spermatophyta</taxon>
        <taxon>Magnoliopsida</taxon>
        <taxon>Liliopsida</taxon>
        <taxon>Poales</taxon>
        <taxon>Poaceae</taxon>
        <taxon>PACMAD clade</taxon>
        <taxon>Arundinoideae</taxon>
        <taxon>Arundineae</taxon>
        <taxon>Arundo</taxon>
    </lineage>
</organism>
<reference evidence="1" key="1">
    <citation type="submission" date="2014-09" db="EMBL/GenBank/DDBJ databases">
        <authorList>
            <person name="Magalhaes I.L.F."/>
            <person name="Oliveira U."/>
            <person name="Santos F.R."/>
            <person name="Vidigal T.H.D.A."/>
            <person name="Brescovit A.D."/>
            <person name="Santos A.J."/>
        </authorList>
    </citation>
    <scope>NUCLEOTIDE SEQUENCE</scope>
    <source>
        <tissue evidence="1">Shoot tissue taken approximately 20 cm above the soil surface</tissue>
    </source>
</reference>
<sequence length="11" mass="1464">MLTVRNMCFWY</sequence>
<proteinExistence type="predicted"/>
<dbReference type="EMBL" id="GBRH01224493">
    <property type="protein sequence ID" value="JAD73402.1"/>
    <property type="molecule type" value="Transcribed_RNA"/>
</dbReference>
<accession>A0A0A9CPH2</accession>